<name>A0A517VV65_9PLAN</name>
<dbReference type="Gene3D" id="2.40.10.10">
    <property type="entry name" value="Trypsin-like serine proteases"/>
    <property type="match status" value="1"/>
</dbReference>
<dbReference type="KEGG" id="gaw:V144x_23670"/>
<evidence type="ECO:0000256" key="2">
    <source>
        <dbReference type="SAM" id="Phobius"/>
    </source>
</evidence>
<proteinExistence type="inferred from homology"/>
<feature type="domain" description="PDZ" evidence="3">
    <location>
        <begin position="183"/>
        <end position="266"/>
    </location>
</feature>
<dbReference type="InterPro" id="IPR043504">
    <property type="entry name" value="Peptidase_S1_PA_chymotrypsin"/>
</dbReference>
<organism evidence="4 5">
    <name type="scientific">Gimesia aquarii</name>
    <dbReference type="NCBI Taxonomy" id="2527964"/>
    <lineage>
        <taxon>Bacteria</taxon>
        <taxon>Pseudomonadati</taxon>
        <taxon>Planctomycetota</taxon>
        <taxon>Planctomycetia</taxon>
        <taxon>Planctomycetales</taxon>
        <taxon>Planctomycetaceae</taxon>
        <taxon>Gimesia</taxon>
    </lineage>
</organism>
<reference evidence="4 5" key="1">
    <citation type="submission" date="2019-03" db="EMBL/GenBank/DDBJ databases">
        <title>Deep-cultivation of Planctomycetes and their phenomic and genomic characterization uncovers novel biology.</title>
        <authorList>
            <person name="Wiegand S."/>
            <person name="Jogler M."/>
            <person name="Boedeker C."/>
            <person name="Pinto D."/>
            <person name="Vollmers J."/>
            <person name="Rivas-Marin E."/>
            <person name="Kohn T."/>
            <person name="Peeters S.H."/>
            <person name="Heuer A."/>
            <person name="Rast P."/>
            <person name="Oberbeckmann S."/>
            <person name="Bunk B."/>
            <person name="Jeske O."/>
            <person name="Meyerdierks A."/>
            <person name="Storesund J.E."/>
            <person name="Kallscheuer N."/>
            <person name="Luecker S."/>
            <person name="Lage O.M."/>
            <person name="Pohl T."/>
            <person name="Merkel B.J."/>
            <person name="Hornburger P."/>
            <person name="Mueller R.-W."/>
            <person name="Bruemmer F."/>
            <person name="Labrenz M."/>
            <person name="Spormann A.M."/>
            <person name="Op den Camp H."/>
            <person name="Overmann J."/>
            <person name="Amann R."/>
            <person name="Jetten M.S.M."/>
            <person name="Mascher T."/>
            <person name="Medema M.H."/>
            <person name="Devos D.P."/>
            <person name="Kaster A.-K."/>
            <person name="Ovreas L."/>
            <person name="Rohde M."/>
            <person name="Galperin M.Y."/>
            <person name="Jogler C."/>
        </authorList>
    </citation>
    <scope>NUCLEOTIDE SEQUENCE [LARGE SCALE GENOMIC DNA]</scope>
    <source>
        <strain evidence="4 5">V144</strain>
    </source>
</reference>
<accession>A0A517VV65</accession>
<keyword evidence="4" id="KW-0378">Hydrolase</keyword>
<dbReference type="GO" id="GO:0006508">
    <property type="term" value="P:proteolysis"/>
    <property type="evidence" value="ECO:0007669"/>
    <property type="project" value="UniProtKB-KW"/>
</dbReference>
<comment type="similarity">
    <text evidence="1">Belongs to the peptidase S1C family.</text>
</comment>
<dbReference type="InterPro" id="IPR001478">
    <property type="entry name" value="PDZ"/>
</dbReference>
<dbReference type="PANTHER" id="PTHR22939:SF129">
    <property type="entry name" value="SERINE PROTEASE HTRA2, MITOCHONDRIAL"/>
    <property type="match status" value="1"/>
</dbReference>
<dbReference type="SUPFAM" id="SSF50156">
    <property type="entry name" value="PDZ domain-like"/>
    <property type="match status" value="1"/>
</dbReference>
<dbReference type="Gene3D" id="2.40.10.120">
    <property type="match status" value="1"/>
</dbReference>
<protein>
    <submittedName>
        <fullName evidence="4">Putative periplasmic serine endoprotease DegP-like</fullName>
        <ecNumber evidence="4">3.4.21.107</ecNumber>
    </submittedName>
</protein>
<evidence type="ECO:0000313" key="5">
    <source>
        <dbReference type="Proteomes" id="UP000318704"/>
    </source>
</evidence>
<evidence type="ECO:0000256" key="1">
    <source>
        <dbReference type="ARBA" id="ARBA00010541"/>
    </source>
</evidence>
<dbReference type="Proteomes" id="UP000318704">
    <property type="component" value="Chromosome"/>
</dbReference>
<dbReference type="InterPro" id="IPR036034">
    <property type="entry name" value="PDZ_sf"/>
</dbReference>
<evidence type="ECO:0000313" key="4">
    <source>
        <dbReference type="EMBL" id="QDT96898.1"/>
    </source>
</evidence>
<dbReference type="GO" id="GO:0008233">
    <property type="term" value="F:peptidase activity"/>
    <property type="evidence" value="ECO:0007669"/>
    <property type="project" value="UniProtKB-KW"/>
</dbReference>
<keyword evidence="4" id="KW-0645">Protease</keyword>
<dbReference type="SMART" id="SM00228">
    <property type="entry name" value="PDZ"/>
    <property type="match status" value="1"/>
</dbReference>
<dbReference type="AlphaFoldDB" id="A0A517VV65"/>
<dbReference type="Pfam" id="PF13180">
    <property type="entry name" value="PDZ_2"/>
    <property type="match status" value="1"/>
</dbReference>
<dbReference type="PANTHER" id="PTHR22939">
    <property type="entry name" value="SERINE PROTEASE FAMILY S1C HTRA-RELATED"/>
    <property type="match status" value="1"/>
</dbReference>
<evidence type="ECO:0000259" key="3">
    <source>
        <dbReference type="PROSITE" id="PS50106"/>
    </source>
</evidence>
<dbReference type="Gene3D" id="2.30.42.10">
    <property type="match status" value="1"/>
</dbReference>
<sequence length="383" mass="41625">MFDSILNLRSQSELCIKEKLLNQDQKNKGTESSRRFLAMLLIVPLFMGSLTSYGYAWDQLQPSQLTGGSQIRKAFRAVVSTPRSWTVRVRSNGKEASLGAIVGSDGWILTKASQLQGKITCELSTAERFEAEIIGVDGKLDLALIKIDAHNLPTVRWRSASDPKVGQWLATPGLSMSPVSVGVLSVSRRSVKPAPGVLGVQIGDAEGGALVKSVLRESGAEQAGLKAGDVILNVAGVEIEDANALSSFVRKFLPGDRVLLKVLREKEELTAEVILTDPQMLIYDRLREMQKKMGGALSRRKTGFTEVFQHDAVLRPEDCGGVIVDLKGQAVGLNIARAGRTKSFAIPANHVIPMIEKLKLKKYAPYNPLKDTKEQTVSTGMSS</sequence>
<dbReference type="Pfam" id="PF13365">
    <property type="entry name" value="Trypsin_2"/>
    <property type="match status" value="1"/>
</dbReference>
<dbReference type="SUPFAM" id="SSF50494">
    <property type="entry name" value="Trypsin-like serine proteases"/>
    <property type="match status" value="1"/>
</dbReference>
<dbReference type="InterPro" id="IPR009003">
    <property type="entry name" value="Peptidase_S1_PA"/>
</dbReference>
<keyword evidence="2" id="KW-0472">Membrane</keyword>
<dbReference type="PROSITE" id="PS50106">
    <property type="entry name" value="PDZ"/>
    <property type="match status" value="1"/>
</dbReference>
<dbReference type="EMBL" id="CP037920">
    <property type="protein sequence ID" value="QDT96898.1"/>
    <property type="molecule type" value="Genomic_DNA"/>
</dbReference>
<keyword evidence="2" id="KW-1133">Transmembrane helix</keyword>
<keyword evidence="2" id="KW-0812">Transmembrane</keyword>
<gene>
    <name evidence="4" type="primary">mucD_1</name>
    <name evidence="4" type="ORF">V144x_23670</name>
</gene>
<dbReference type="EC" id="3.4.21.107" evidence="4"/>
<feature type="transmembrane region" description="Helical" evidence="2">
    <location>
        <begin position="36"/>
        <end position="57"/>
    </location>
</feature>